<dbReference type="OrthoDB" id="10020333at2759"/>
<dbReference type="AlphaFoldDB" id="A0A9N8VSD4"/>
<evidence type="ECO:0000313" key="2">
    <source>
        <dbReference type="Proteomes" id="UP000789572"/>
    </source>
</evidence>
<protein>
    <submittedName>
        <fullName evidence="1">2391_t:CDS:1</fullName>
    </submittedName>
</protein>
<accession>A0A9N8VSD4</accession>
<comment type="caution">
    <text evidence="1">The sequence shown here is derived from an EMBL/GenBank/DDBJ whole genome shotgun (WGS) entry which is preliminary data.</text>
</comment>
<evidence type="ECO:0000313" key="1">
    <source>
        <dbReference type="EMBL" id="CAG8458981.1"/>
    </source>
</evidence>
<name>A0A9N8VSD4_9GLOM</name>
<dbReference type="Proteomes" id="UP000789572">
    <property type="component" value="Unassembled WGS sequence"/>
</dbReference>
<dbReference type="EMBL" id="CAJVPJ010000023">
    <property type="protein sequence ID" value="CAG8458981.1"/>
    <property type="molecule type" value="Genomic_DNA"/>
</dbReference>
<proteinExistence type="predicted"/>
<organism evidence="1 2">
    <name type="scientific">Paraglomus occultum</name>
    <dbReference type="NCBI Taxonomy" id="144539"/>
    <lineage>
        <taxon>Eukaryota</taxon>
        <taxon>Fungi</taxon>
        <taxon>Fungi incertae sedis</taxon>
        <taxon>Mucoromycota</taxon>
        <taxon>Glomeromycotina</taxon>
        <taxon>Glomeromycetes</taxon>
        <taxon>Paraglomerales</taxon>
        <taxon>Paraglomeraceae</taxon>
        <taxon>Paraglomus</taxon>
    </lineage>
</organism>
<gene>
    <name evidence="1" type="ORF">POCULU_LOCUS458</name>
</gene>
<sequence>MVDEDEKQAVRMPEEAADIGCQWQAGETKEARETDFKYSTFLEWAVLHIHSGTVFKTILHGEQVLLKICDLWQHPDYEKEGDCVPRFEGAGYTAGGLFTIATDIVGRPLEDAEIRSIW</sequence>
<reference evidence="1" key="1">
    <citation type="submission" date="2021-06" db="EMBL/GenBank/DDBJ databases">
        <authorList>
            <person name="Kallberg Y."/>
            <person name="Tangrot J."/>
            <person name="Rosling A."/>
        </authorList>
    </citation>
    <scope>NUCLEOTIDE SEQUENCE</scope>
    <source>
        <strain evidence="1">IA702</strain>
    </source>
</reference>
<keyword evidence="2" id="KW-1185">Reference proteome</keyword>